<protein>
    <submittedName>
        <fullName evidence="2">Uncharacterized protein</fullName>
    </submittedName>
</protein>
<feature type="compositionally biased region" description="Acidic residues" evidence="1">
    <location>
        <begin position="27"/>
        <end position="51"/>
    </location>
</feature>
<name>A0A8S9KJS7_BRACR</name>
<dbReference type="EMBL" id="QGKY02000164">
    <property type="protein sequence ID" value="KAF2593596.1"/>
    <property type="molecule type" value="Genomic_DNA"/>
</dbReference>
<evidence type="ECO:0000256" key="1">
    <source>
        <dbReference type="SAM" id="MobiDB-lite"/>
    </source>
</evidence>
<proteinExistence type="predicted"/>
<evidence type="ECO:0000313" key="2">
    <source>
        <dbReference type="EMBL" id="KAF2593596.1"/>
    </source>
</evidence>
<gene>
    <name evidence="2" type="ORF">F2Q70_00044858</name>
</gene>
<organism evidence="2">
    <name type="scientific">Brassica cretica</name>
    <name type="common">Mustard</name>
    <dbReference type="NCBI Taxonomy" id="69181"/>
    <lineage>
        <taxon>Eukaryota</taxon>
        <taxon>Viridiplantae</taxon>
        <taxon>Streptophyta</taxon>
        <taxon>Embryophyta</taxon>
        <taxon>Tracheophyta</taxon>
        <taxon>Spermatophyta</taxon>
        <taxon>Magnoliopsida</taxon>
        <taxon>eudicotyledons</taxon>
        <taxon>Gunneridae</taxon>
        <taxon>Pentapetalae</taxon>
        <taxon>rosids</taxon>
        <taxon>malvids</taxon>
        <taxon>Brassicales</taxon>
        <taxon>Brassicaceae</taxon>
        <taxon>Brassiceae</taxon>
        <taxon>Brassica</taxon>
    </lineage>
</organism>
<sequence>MDSNFDLNLPYIANENEFLFDLNQTPIDEEVDLDNEEEEDVDDDDDDDDDDSHIYARDLFTETDQGMSLC</sequence>
<feature type="region of interest" description="Disordered" evidence="1">
    <location>
        <begin position="23"/>
        <end position="52"/>
    </location>
</feature>
<reference evidence="2" key="1">
    <citation type="submission" date="2019-12" db="EMBL/GenBank/DDBJ databases">
        <title>Genome sequencing and annotation of Brassica cretica.</title>
        <authorList>
            <person name="Studholme D.J."/>
            <person name="Sarris P.F."/>
        </authorList>
    </citation>
    <scope>NUCLEOTIDE SEQUENCE</scope>
    <source>
        <strain evidence="2">PFS-102/07</strain>
        <tissue evidence="2">Leaf</tissue>
    </source>
</reference>
<comment type="caution">
    <text evidence="2">The sequence shown here is derived from an EMBL/GenBank/DDBJ whole genome shotgun (WGS) entry which is preliminary data.</text>
</comment>
<accession>A0A8S9KJS7</accession>
<dbReference type="AlphaFoldDB" id="A0A8S9KJS7"/>